<dbReference type="PRINTS" id="PR00237">
    <property type="entry name" value="GPCRRHODOPSN"/>
</dbReference>
<evidence type="ECO:0000256" key="9">
    <source>
        <dbReference type="SAM" id="MobiDB-lite"/>
    </source>
</evidence>
<feature type="non-terminal residue" evidence="12">
    <location>
        <position position="133"/>
    </location>
</feature>
<dbReference type="GO" id="GO:0005886">
    <property type="term" value="C:plasma membrane"/>
    <property type="evidence" value="ECO:0007669"/>
    <property type="project" value="UniProtKB-SubCell"/>
</dbReference>
<evidence type="ECO:0000313" key="12">
    <source>
        <dbReference type="EMBL" id="GFR82923.1"/>
    </source>
</evidence>
<gene>
    <name evidence="12" type="ORF">ElyMa_002375600</name>
</gene>
<proteinExistence type="predicted"/>
<dbReference type="EMBL" id="BMAT01004909">
    <property type="protein sequence ID" value="GFR82923.1"/>
    <property type="molecule type" value="Genomic_DNA"/>
</dbReference>
<evidence type="ECO:0000256" key="1">
    <source>
        <dbReference type="ARBA" id="ARBA00004651"/>
    </source>
</evidence>
<protein>
    <submittedName>
        <fullName evidence="12">Dopamine receptor 4</fullName>
    </submittedName>
</protein>
<keyword evidence="5" id="KW-0297">G-protein coupled receptor</keyword>
<comment type="caution">
    <text evidence="12">The sequence shown here is derived from an EMBL/GenBank/DDBJ whole genome shotgun (WGS) entry which is preliminary data.</text>
</comment>
<dbReference type="Proteomes" id="UP000762676">
    <property type="component" value="Unassembled WGS sequence"/>
</dbReference>
<dbReference type="PROSITE" id="PS50262">
    <property type="entry name" value="G_PROTEIN_RECEP_F1_2"/>
    <property type="match status" value="1"/>
</dbReference>
<dbReference type="InterPro" id="IPR017452">
    <property type="entry name" value="GPCR_Rhodpsn_7TM"/>
</dbReference>
<feature type="region of interest" description="Disordered" evidence="9">
    <location>
        <begin position="27"/>
        <end position="51"/>
    </location>
</feature>
<evidence type="ECO:0000313" key="13">
    <source>
        <dbReference type="Proteomes" id="UP000762676"/>
    </source>
</evidence>
<evidence type="ECO:0000256" key="8">
    <source>
        <dbReference type="ARBA" id="ARBA00023224"/>
    </source>
</evidence>
<comment type="subcellular location">
    <subcellularLocation>
        <location evidence="1">Cell membrane</location>
        <topology evidence="1">Multi-pass membrane protein</topology>
    </subcellularLocation>
</comment>
<feature type="domain" description="G-protein coupled receptors family 1 profile" evidence="11">
    <location>
        <begin position="78"/>
        <end position="133"/>
    </location>
</feature>
<dbReference type="PANTHER" id="PTHR22752">
    <property type="entry name" value="G PROTEIN-COUPLED RECEPTOR"/>
    <property type="match status" value="1"/>
</dbReference>
<name>A0AAV4GD33_9GAST</name>
<keyword evidence="7 12" id="KW-0675">Receptor</keyword>
<keyword evidence="3 10" id="KW-0812">Transmembrane</keyword>
<evidence type="ECO:0000256" key="3">
    <source>
        <dbReference type="ARBA" id="ARBA00022692"/>
    </source>
</evidence>
<evidence type="ECO:0000259" key="11">
    <source>
        <dbReference type="PROSITE" id="PS50262"/>
    </source>
</evidence>
<accession>A0AAV4GD33</accession>
<feature type="compositionally biased region" description="Polar residues" evidence="9">
    <location>
        <begin position="27"/>
        <end position="44"/>
    </location>
</feature>
<feature type="transmembrane region" description="Helical" evidence="10">
    <location>
        <begin position="100"/>
        <end position="125"/>
    </location>
</feature>
<evidence type="ECO:0000256" key="5">
    <source>
        <dbReference type="ARBA" id="ARBA00023040"/>
    </source>
</evidence>
<evidence type="ECO:0000256" key="6">
    <source>
        <dbReference type="ARBA" id="ARBA00023136"/>
    </source>
</evidence>
<dbReference type="Gene3D" id="1.20.1070.10">
    <property type="entry name" value="Rhodopsin 7-helix transmembrane proteins"/>
    <property type="match status" value="1"/>
</dbReference>
<dbReference type="SUPFAM" id="SSF81321">
    <property type="entry name" value="Family A G protein-coupled receptor-like"/>
    <property type="match status" value="1"/>
</dbReference>
<evidence type="ECO:0000256" key="10">
    <source>
        <dbReference type="SAM" id="Phobius"/>
    </source>
</evidence>
<organism evidence="12 13">
    <name type="scientific">Elysia marginata</name>
    <dbReference type="NCBI Taxonomy" id="1093978"/>
    <lineage>
        <taxon>Eukaryota</taxon>
        <taxon>Metazoa</taxon>
        <taxon>Spiralia</taxon>
        <taxon>Lophotrochozoa</taxon>
        <taxon>Mollusca</taxon>
        <taxon>Gastropoda</taxon>
        <taxon>Heterobranchia</taxon>
        <taxon>Euthyneura</taxon>
        <taxon>Panpulmonata</taxon>
        <taxon>Sacoglossa</taxon>
        <taxon>Placobranchoidea</taxon>
        <taxon>Plakobranchidae</taxon>
        <taxon>Elysia</taxon>
    </lineage>
</organism>
<reference evidence="12 13" key="1">
    <citation type="journal article" date="2021" name="Elife">
        <title>Chloroplast acquisition without the gene transfer in kleptoplastic sea slugs, Plakobranchus ocellatus.</title>
        <authorList>
            <person name="Maeda T."/>
            <person name="Takahashi S."/>
            <person name="Yoshida T."/>
            <person name="Shimamura S."/>
            <person name="Takaki Y."/>
            <person name="Nagai Y."/>
            <person name="Toyoda A."/>
            <person name="Suzuki Y."/>
            <person name="Arimoto A."/>
            <person name="Ishii H."/>
            <person name="Satoh N."/>
            <person name="Nishiyama T."/>
            <person name="Hasebe M."/>
            <person name="Maruyama T."/>
            <person name="Minagawa J."/>
            <person name="Obokata J."/>
            <person name="Shigenobu S."/>
        </authorList>
    </citation>
    <scope>NUCLEOTIDE SEQUENCE [LARGE SCALE GENOMIC DNA]</scope>
</reference>
<evidence type="ECO:0000256" key="4">
    <source>
        <dbReference type="ARBA" id="ARBA00022989"/>
    </source>
</evidence>
<keyword evidence="4 10" id="KW-1133">Transmembrane helix</keyword>
<keyword evidence="6 10" id="KW-0472">Membrane</keyword>
<keyword evidence="2" id="KW-1003">Cell membrane</keyword>
<evidence type="ECO:0000256" key="7">
    <source>
        <dbReference type="ARBA" id="ARBA00023170"/>
    </source>
</evidence>
<dbReference type="AlphaFoldDB" id="A0AAV4GD33"/>
<dbReference type="InterPro" id="IPR000276">
    <property type="entry name" value="GPCR_Rhodpsn"/>
</dbReference>
<feature type="transmembrane region" description="Helical" evidence="10">
    <location>
        <begin position="65"/>
        <end position="88"/>
    </location>
</feature>
<dbReference type="GO" id="GO:0004930">
    <property type="term" value="F:G protein-coupled receptor activity"/>
    <property type="evidence" value="ECO:0007669"/>
    <property type="project" value="UniProtKB-KW"/>
</dbReference>
<keyword evidence="13" id="KW-1185">Reference proteome</keyword>
<sequence length="133" mass="13982">MAGQNVSLMPPPLSALHFPLSSNFSASPTVSESSSHLNTSQQQEVEAGDGSHHDELPVIARSVSVAALSVLILLSFHGNMWVVLAILLRPHLRGAMANIFTVSLCCVDLLASTVSMPLSLLTLAAGPRAISEQ</sequence>
<evidence type="ECO:0000256" key="2">
    <source>
        <dbReference type="ARBA" id="ARBA00022475"/>
    </source>
</evidence>
<keyword evidence="8" id="KW-0807">Transducer</keyword>